<dbReference type="OrthoDB" id="422720at2759"/>
<dbReference type="PANTHER" id="PTHR32341">
    <property type="entry name" value="INTERFERON-INDUCIBLE GTPASE"/>
    <property type="match status" value="1"/>
</dbReference>
<dbReference type="EMBL" id="KB467942">
    <property type="protein sequence ID" value="PCH37638.1"/>
    <property type="molecule type" value="Genomic_DNA"/>
</dbReference>
<dbReference type="InterPro" id="IPR007743">
    <property type="entry name" value="Immunity-related_GTPase-like"/>
</dbReference>
<dbReference type="InterPro" id="IPR027417">
    <property type="entry name" value="P-loop_NTPase"/>
</dbReference>
<proteinExistence type="inferred from homology"/>
<comment type="similarity">
    <text evidence="1">Belongs to the TRAFAC class dynamin-like GTPase superfamily. IRG family.</text>
</comment>
<dbReference type="PROSITE" id="PS51716">
    <property type="entry name" value="G_IRG"/>
    <property type="match status" value="1"/>
</dbReference>
<feature type="non-terminal residue" evidence="6">
    <location>
        <position position="1"/>
    </location>
</feature>
<dbReference type="Gene3D" id="3.40.50.300">
    <property type="entry name" value="P-loop containing nucleotide triphosphate hydrolases"/>
    <property type="match status" value="1"/>
</dbReference>
<dbReference type="InterPro" id="IPR030385">
    <property type="entry name" value="G_IRG_dom"/>
</dbReference>
<evidence type="ECO:0000313" key="6">
    <source>
        <dbReference type="EMBL" id="PCH37638.1"/>
    </source>
</evidence>
<feature type="domain" description="IRG-type G" evidence="5">
    <location>
        <begin position="33"/>
        <end position="243"/>
    </location>
</feature>
<name>A0A2H3JIR7_WOLCO</name>
<dbReference type="STRING" id="742152.A0A2H3JIR7"/>
<evidence type="ECO:0000256" key="3">
    <source>
        <dbReference type="ARBA" id="ARBA00022801"/>
    </source>
</evidence>
<evidence type="ECO:0000313" key="7">
    <source>
        <dbReference type="Proteomes" id="UP000218811"/>
    </source>
</evidence>
<protein>
    <recommendedName>
        <fullName evidence="5">IRG-type G domain-containing protein</fullName>
    </recommendedName>
</protein>
<keyword evidence="3" id="KW-0378">Hydrolase</keyword>
<gene>
    <name evidence="6" type="ORF">WOLCODRAFT_66706</name>
</gene>
<accession>A0A2H3JIR7</accession>
<keyword evidence="4" id="KW-0342">GTP-binding</keyword>
<dbReference type="AlphaFoldDB" id="A0A2H3JIR7"/>
<dbReference type="InterPro" id="IPR051515">
    <property type="entry name" value="IRG"/>
</dbReference>
<dbReference type="Proteomes" id="UP000218811">
    <property type="component" value="Unassembled WGS sequence"/>
</dbReference>
<dbReference type="SUPFAM" id="SSF52540">
    <property type="entry name" value="P-loop containing nucleoside triphosphate hydrolases"/>
    <property type="match status" value="1"/>
</dbReference>
<evidence type="ECO:0000256" key="1">
    <source>
        <dbReference type="ARBA" id="ARBA00005429"/>
    </source>
</evidence>
<sequence length="269" mass="30207">EKAERLRNGLTPIVQPTAAQRLEAKKRYRHQDGLIHIAVAGGSGTGKSSFINAIRGLGNRSSSNDPCIAATGVAETTGIFGRYPDPNPDRPYVWYDIPGAGTLNVPDWQYFNDQGLYTFDRIIVLFDIRFTATDIAILRHCAHFSIPSYIVRSKSTTHIRNIMDELREEDQYEYDSEEGLRNRARNKLIADTNGTVAHNLGRVGLSSQRVYCIDRAILLKCFSGKRPKDTIDEVLLINSMWDKGGASDANRYCFLQFDLPDLTFEICSP</sequence>
<dbReference type="GO" id="GO:0005525">
    <property type="term" value="F:GTP binding"/>
    <property type="evidence" value="ECO:0007669"/>
    <property type="project" value="UniProtKB-KW"/>
</dbReference>
<keyword evidence="2" id="KW-0547">Nucleotide-binding</keyword>
<dbReference type="GO" id="GO:0016787">
    <property type="term" value="F:hydrolase activity"/>
    <property type="evidence" value="ECO:0007669"/>
    <property type="project" value="UniProtKB-KW"/>
</dbReference>
<dbReference type="OMA" id="RDNCLEN"/>
<keyword evidence="7" id="KW-1185">Reference proteome</keyword>
<evidence type="ECO:0000259" key="5">
    <source>
        <dbReference type="PROSITE" id="PS51716"/>
    </source>
</evidence>
<dbReference type="PANTHER" id="PTHR32341:SF10">
    <property type="entry name" value="INTERFERON-INDUCIBLE GTPASE 5"/>
    <property type="match status" value="1"/>
</dbReference>
<dbReference type="GO" id="GO:0016020">
    <property type="term" value="C:membrane"/>
    <property type="evidence" value="ECO:0007669"/>
    <property type="project" value="InterPro"/>
</dbReference>
<evidence type="ECO:0000256" key="4">
    <source>
        <dbReference type="ARBA" id="ARBA00023134"/>
    </source>
</evidence>
<reference evidence="6 7" key="1">
    <citation type="journal article" date="2012" name="Science">
        <title>The Paleozoic origin of enzymatic lignin decomposition reconstructed from 31 fungal genomes.</title>
        <authorList>
            <person name="Floudas D."/>
            <person name="Binder M."/>
            <person name="Riley R."/>
            <person name="Barry K."/>
            <person name="Blanchette R.A."/>
            <person name="Henrissat B."/>
            <person name="Martinez A.T."/>
            <person name="Otillar R."/>
            <person name="Spatafora J.W."/>
            <person name="Yadav J.S."/>
            <person name="Aerts A."/>
            <person name="Benoit I."/>
            <person name="Boyd A."/>
            <person name="Carlson A."/>
            <person name="Copeland A."/>
            <person name="Coutinho P.M."/>
            <person name="de Vries R.P."/>
            <person name="Ferreira P."/>
            <person name="Findley K."/>
            <person name="Foster B."/>
            <person name="Gaskell J."/>
            <person name="Glotzer D."/>
            <person name="Gorecki P."/>
            <person name="Heitman J."/>
            <person name="Hesse C."/>
            <person name="Hori C."/>
            <person name="Igarashi K."/>
            <person name="Jurgens J.A."/>
            <person name="Kallen N."/>
            <person name="Kersten P."/>
            <person name="Kohler A."/>
            <person name="Kuees U."/>
            <person name="Kumar T.K.A."/>
            <person name="Kuo A."/>
            <person name="LaButti K."/>
            <person name="Larrondo L.F."/>
            <person name="Lindquist E."/>
            <person name="Ling A."/>
            <person name="Lombard V."/>
            <person name="Lucas S."/>
            <person name="Lundell T."/>
            <person name="Martin R."/>
            <person name="McLaughlin D.J."/>
            <person name="Morgenstern I."/>
            <person name="Morin E."/>
            <person name="Murat C."/>
            <person name="Nagy L.G."/>
            <person name="Nolan M."/>
            <person name="Ohm R.A."/>
            <person name="Patyshakuliyeva A."/>
            <person name="Rokas A."/>
            <person name="Ruiz-Duenas F.J."/>
            <person name="Sabat G."/>
            <person name="Salamov A."/>
            <person name="Samejima M."/>
            <person name="Schmutz J."/>
            <person name="Slot J.C."/>
            <person name="St John F."/>
            <person name="Stenlid J."/>
            <person name="Sun H."/>
            <person name="Sun S."/>
            <person name="Syed K."/>
            <person name="Tsang A."/>
            <person name="Wiebenga A."/>
            <person name="Young D."/>
            <person name="Pisabarro A."/>
            <person name="Eastwood D.C."/>
            <person name="Martin F."/>
            <person name="Cullen D."/>
            <person name="Grigoriev I.V."/>
            <person name="Hibbett D.S."/>
        </authorList>
    </citation>
    <scope>NUCLEOTIDE SEQUENCE [LARGE SCALE GENOMIC DNA]</scope>
    <source>
        <strain evidence="6 7">MD-104</strain>
    </source>
</reference>
<organism evidence="6 7">
    <name type="scientific">Wolfiporia cocos (strain MD-104)</name>
    <name type="common">Brown rot fungus</name>
    <dbReference type="NCBI Taxonomy" id="742152"/>
    <lineage>
        <taxon>Eukaryota</taxon>
        <taxon>Fungi</taxon>
        <taxon>Dikarya</taxon>
        <taxon>Basidiomycota</taxon>
        <taxon>Agaricomycotina</taxon>
        <taxon>Agaricomycetes</taxon>
        <taxon>Polyporales</taxon>
        <taxon>Phaeolaceae</taxon>
        <taxon>Wolfiporia</taxon>
    </lineage>
</organism>
<dbReference type="Pfam" id="PF05049">
    <property type="entry name" value="IIGP"/>
    <property type="match status" value="1"/>
</dbReference>
<evidence type="ECO:0000256" key="2">
    <source>
        <dbReference type="ARBA" id="ARBA00022741"/>
    </source>
</evidence>